<dbReference type="PANTHER" id="PTHR13989:SF16">
    <property type="entry name" value="REPLICATION PROTEIN A2"/>
    <property type="match status" value="1"/>
</dbReference>
<dbReference type="EMBL" id="JAPXFL010000002">
    <property type="protein sequence ID" value="KAK9510381.1"/>
    <property type="molecule type" value="Genomic_DNA"/>
</dbReference>
<dbReference type="SUPFAM" id="SSF46785">
    <property type="entry name" value="Winged helix' DNA-binding domain"/>
    <property type="match status" value="1"/>
</dbReference>
<dbReference type="InterPro" id="IPR012340">
    <property type="entry name" value="NA-bd_OB-fold"/>
</dbReference>
<dbReference type="GO" id="GO:0006260">
    <property type="term" value="P:DNA replication"/>
    <property type="evidence" value="ECO:0007669"/>
    <property type="project" value="UniProtKB-KW"/>
</dbReference>
<keyword evidence="5" id="KW-0539">Nucleus</keyword>
<reference evidence="8 9" key="1">
    <citation type="submission" date="2022-12" db="EMBL/GenBank/DDBJ databases">
        <title>Chromosome-level genome assembly of true bugs.</title>
        <authorList>
            <person name="Ma L."/>
            <person name="Li H."/>
        </authorList>
    </citation>
    <scope>NUCLEOTIDE SEQUENCE [LARGE SCALE GENOMIC DNA]</scope>
    <source>
        <strain evidence="8">Lab_2022b</strain>
    </source>
</reference>
<dbReference type="CDD" id="cd04478">
    <property type="entry name" value="RPA2_DBD_D"/>
    <property type="match status" value="1"/>
</dbReference>
<dbReference type="InterPro" id="IPR040260">
    <property type="entry name" value="RFA2-like"/>
</dbReference>
<evidence type="ECO:0000259" key="7">
    <source>
        <dbReference type="Pfam" id="PF08784"/>
    </source>
</evidence>
<dbReference type="GO" id="GO:0035861">
    <property type="term" value="C:site of double-strand break"/>
    <property type="evidence" value="ECO:0007669"/>
    <property type="project" value="TreeGrafter"/>
</dbReference>
<feature type="domain" description="Replication protein A C-terminal" evidence="7">
    <location>
        <begin position="176"/>
        <end position="252"/>
    </location>
</feature>
<dbReference type="SUPFAM" id="SSF50249">
    <property type="entry name" value="Nucleic acid-binding proteins"/>
    <property type="match status" value="1"/>
</dbReference>
<comment type="similarity">
    <text evidence="2">Belongs to the replication factor A protein 2 family.</text>
</comment>
<dbReference type="FunFam" id="1.10.10.10:FF:000168">
    <property type="entry name" value="Replication protein A 32 kDa subunit"/>
    <property type="match status" value="1"/>
</dbReference>
<feature type="region of interest" description="Disordered" evidence="6">
    <location>
        <begin position="1"/>
        <end position="35"/>
    </location>
</feature>
<dbReference type="InterPro" id="IPR014646">
    <property type="entry name" value="Rfa2/RPA32"/>
</dbReference>
<evidence type="ECO:0000256" key="6">
    <source>
        <dbReference type="SAM" id="MobiDB-lite"/>
    </source>
</evidence>
<evidence type="ECO:0000313" key="9">
    <source>
        <dbReference type="Proteomes" id="UP001461498"/>
    </source>
</evidence>
<evidence type="ECO:0000256" key="2">
    <source>
        <dbReference type="ARBA" id="ARBA00007815"/>
    </source>
</evidence>
<dbReference type="InterPro" id="IPR014892">
    <property type="entry name" value="RPA_C"/>
</dbReference>
<dbReference type="GO" id="GO:0006289">
    <property type="term" value="P:nucleotide-excision repair"/>
    <property type="evidence" value="ECO:0007669"/>
    <property type="project" value="TreeGrafter"/>
</dbReference>
<dbReference type="GO" id="GO:0003697">
    <property type="term" value="F:single-stranded DNA binding"/>
    <property type="evidence" value="ECO:0007669"/>
    <property type="project" value="TreeGrafter"/>
</dbReference>
<keyword evidence="3" id="KW-0235">DNA replication</keyword>
<dbReference type="Gene3D" id="2.40.50.140">
    <property type="entry name" value="Nucleic acid-binding proteins"/>
    <property type="match status" value="1"/>
</dbReference>
<gene>
    <name evidence="8" type="ORF">O3M35_005179</name>
</gene>
<organism evidence="8 9">
    <name type="scientific">Rhynocoris fuscipes</name>
    <dbReference type="NCBI Taxonomy" id="488301"/>
    <lineage>
        <taxon>Eukaryota</taxon>
        <taxon>Metazoa</taxon>
        <taxon>Ecdysozoa</taxon>
        <taxon>Arthropoda</taxon>
        <taxon>Hexapoda</taxon>
        <taxon>Insecta</taxon>
        <taxon>Pterygota</taxon>
        <taxon>Neoptera</taxon>
        <taxon>Paraneoptera</taxon>
        <taxon>Hemiptera</taxon>
        <taxon>Heteroptera</taxon>
        <taxon>Panheteroptera</taxon>
        <taxon>Cimicomorpha</taxon>
        <taxon>Reduviidae</taxon>
        <taxon>Harpactorinae</taxon>
        <taxon>Harpactorini</taxon>
        <taxon>Rhynocoris</taxon>
    </lineage>
</organism>
<dbReference type="InterPro" id="IPR036390">
    <property type="entry name" value="WH_DNA-bd_sf"/>
</dbReference>
<comment type="subcellular location">
    <subcellularLocation>
        <location evidence="1">Nucleus</location>
    </subcellularLocation>
</comment>
<evidence type="ECO:0000313" key="8">
    <source>
        <dbReference type="EMBL" id="KAK9510381.1"/>
    </source>
</evidence>
<dbReference type="PIRSF" id="PIRSF036949">
    <property type="entry name" value="RPA32"/>
    <property type="match status" value="1"/>
</dbReference>
<evidence type="ECO:0000256" key="5">
    <source>
        <dbReference type="ARBA" id="ARBA00023242"/>
    </source>
</evidence>
<dbReference type="AlphaFoldDB" id="A0AAW1DH73"/>
<dbReference type="GO" id="GO:0000781">
    <property type="term" value="C:chromosome, telomeric region"/>
    <property type="evidence" value="ECO:0007669"/>
    <property type="project" value="TreeGrafter"/>
</dbReference>
<evidence type="ECO:0000256" key="1">
    <source>
        <dbReference type="ARBA" id="ARBA00004123"/>
    </source>
</evidence>
<dbReference type="Proteomes" id="UP001461498">
    <property type="component" value="Unassembled WGS sequence"/>
</dbReference>
<dbReference type="Pfam" id="PF08784">
    <property type="entry name" value="RPA_C"/>
    <property type="match status" value="1"/>
</dbReference>
<keyword evidence="4" id="KW-0238">DNA-binding</keyword>
<accession>A0AAW1DH73</accession>
<name>A0AAW1DH73_9HEMI</name>
<dbReference type="GO" id="GO:0005662">
    <property type="term" value="C:DNA replication factor A complex"/>
    <property type="evidence" value="ECO:0007669"/>
    <property type="project" value="TreeGrafter"/>
</dbReference>
<comment type="caution">
    <text evidence="8">The sequence shown here is derived from an EMBL/GenBank/DDBJ whole genome shotgun (WGS) entry which is preliminary data.</text>
</comment>
<keyword evidence="9" id="KW-1185">Reference proteome</keyword>
<dbReference type="PANTHER" id="PTHR13989">
    <property type="entry name" value="REPLICATION PROTEIN A-RELATED"/>
    <property type="match status" value="1"/>
</dbReference>
<evidence type="ECO:0000256" key="3">
    <source>
        <dbReference type="ARBA" id="ARBA00022705"/>
    </source>
</evidence>
<dbReference type="GO" id="GO:0000724">
    <property type="term" value="P:double-strand break repair via homologous recombination"/>
    <property type="evidence" value="ECO:0007669"/>
    <property type="project" value="TreeGrafter"/>
</dbReference>
<evidence type="ECO:0000256" key="4">
    <source>
        <dbReference type="ARBA" id="ARBA00023125"/>
    </source>
</evidence>
<sequence length="262" mass="29111">MWDNNDTAYQEGGGGFDNTNNMFSSPAPGSSGKGSKLRALAPVSIKQILDCSEDGLKIKDIDVQVVKVVGIIKSVEKSTIKVTYVIEDATGEIQGISYLESDTEAPEPVTEDTYCIMIGSVRSQSGTKHIMIFNIFPVTDFNEIIDHYLSVIHHPLKAETMDNSNLNEPMLIKQEMMSSYGTADTKTTNMNYYDMDPKYRKVYEIVLRSESESGISVDEIISCIGGKMPRDQIRNALEHLVGEGHIFTTIDESHYKSTESPF</sequence>
<dbReference type="InterPro" id="IPR036388">
    <property type="entry name" value="WH-like_DNA-bd_sf"/>
</dbReference>
<proteinExistence type="inferred from homology"/>
<protein>
    <recommendedName>
        <fullName evidence="7">Replication protein A C-terminal domain-containing protein</fullName>
    </recommendedName>
</protein>
<dbReference type="Gene3D" id="1.10.10.10">
    <property type="entry name" value="Winged helix-like DNA-binding domain superfamily/Winged helix DNA-binding domain"/>
    <property type="match status" value="1"/>
</dbReference>
<feature type="compositionally biased region" description="Low complexity" evidence="6">
    <location>
        <begin position="24"/>
        <end position="34"/>
    </location>
</feature>